<dbReference type="SUPFAM" id="SSF47384">
    <property type="entry name" value="Homodimeric domain of signal transducing histidine kinase"/>
    <property type="match status" value="1"/>
</dbReference>
<dbReference type="EMBL" id="JAHWXP010000001">
    <property type="protein sequence ID" value="MBY8335971.1"/>
    <property type="molecule type" value="Genomic_DNA"/>
</dbReference>
<comment type="catalytic activity">
    <reaction evidence="1">
        <text>ATP + protein L-histidine = ADP + protein N-phospho-L-histidine.</text>
        <dbReference type="EC" id="2.7.13.3"/>
    </reaction>
</comment>
<evidence type="ECO:0000313" key="10">
    <source>
        <dbReference type="Proteomes" id="UP000759298"/>
    </source>
</evidence>
<feature type="transmembrane region" description="Helical" evidence="7">
    <location>
        <begin position="12"/>
        <end position="39"/>
    </location>
</feature>
<dbReference type="PRINTS" id="PR00344">
    <property type="entry name" value="BCTRLSENSOR"/>
</dbReference>
<evidence type="ECO:0000256" key="5">
    <source>
        <dbReference type="ARBA" id="ARBA00022777"/>
    </source>
</evidence>
<keyword evidence="3" id="KW-0597">Phosphoprotein</keyword>
<name>A0ABS7PA82_9SPHN</name>
<evidence type="ECO:0000256" key="3">
    <source>
        <dbReference type="ARBA" id="ARBA00022553"/>
    </source>
</evidence>
<dbReference type="InterPro" id="IPR003661">
    <property type="entry name" value="HisK_dim/P_dom"/>
</dbReference>
<evidence type="ECO:0000256" key="1">
    <source>
        <dbReference type="ARBA" id="ARBA00000085"/>
    </source>
</evidence>
<dbReference type="InterPro" id="IPR003594">
    <property type="entry name" value="HATPase_dom"/>
</dbReference>
<dbReference type="InterPro" id="IPR004358">
    <property type="entry name" value="Sig_transdc_His_kin-like_C"/>
</dbReference>
<feature type="domain" description="Histidine kinase" evidence="8">
    <location>
        <begin position="174"/>
        <end position="391"/>
    </location>
</feature>
<dbReference type="InterPro" id="IPR005467">
    <property type="entry name" value="His_kinase_dom"/>
</dbReference>
<evidence type="ECO:0000256" key="6">
    <source>
        <dbReference type="ARBA" id="ARBA00023012"/>
    </source>
</evidence>
<gene>
    <name evidence="9" type="ORF">KYN89_02825</name>
</gene>
<keyword evidence="10" id="KW-1185">Reference proteome</keyword>
<evidence type="ECO:0000256" key="7">
    <source>
        <dbReference type="SAM" id="Phobius"/>
    </source>
</evidence>
<evidence type="ECO:0000256" key="4">
    <source>
        <dbReference type="ARBA" id="ARBA00022679"/>
    </source>
</evidence>
<evidence type="ECO:0000259" key="8">
    <source>
        <dbReference type="PROSITE" id="PS50109"/>
    </source>
</evidence>
<accession>A0ABS7PA82</accession>
<sequence>MHKPLTFPWAGVIIATCSVFLLMLAGIGVGYALAVWLVWTLTLWITQPDEQRAEPDPRPEGISRARLAEMIENAYSPLLLVDRKRVVIANGSARKLLGHHVVGQDIRVALRHPRAIALLDSEDHGEAIVTGLVRRKDVWRVSRYAIDDRSSVVELVSKTAESDISRAHTDFVANASHELRTPLSSIIGYVETLSENPEDIDQATARKFLDTIHREAQRLQNLVSDLMSLSRVEAEKHDRPEQPVPLNALVERAAREGAGPNRIERLAFEASEEFEVLGDPQQLEQLVRNLVDNALKYGREGTPVTVRLSESALGEAKLEVEDRGDGIEAEHLPHLTRRFYRTDPGRSRQSGGTGLGLAIVKHIVERHHGRLDIDSEVGRGTIVTVRLPRLGKSRPAPDAVLERFARTAQPDSISDEPDRLS</sequence>
<reference evidence="9 10" key="1">
    <citation type="submission" date="2021-07" db="EMBL/GenBank/DDBJ databases">
        <title>Alteriqipengyuania abyssalis NZ-12B nov, sp.nov isolated from deep sea sponge in pacific ocean.</title>
        <authorList>
            <person name="Tareen S."/>
            <person name="Wink J."/>
        </authorList>
    </citation>
    <scope>NUCLEOTIDE SEQUENCE [LARGE SCALE GENOMIC DNA]</scope>
    <source>
        <strain evidence="9 10">NZ-12B</strain>
    </source>
</reference>
<evidence type="ECO:0000313" key="9">
    <source>
        <dbReference type="EMBL" id="MBY8335971.1"/>
    </source>
</evidence>
<dbReference type="PANTHER" id="PTHR45453">
    <property type="entry name" value="PHOSPHATE REGULON SENSOR PROTEIN PHOR"/>
    <property type="match status" value="1"/>
</dbReference>
<protein>
    <recommendedName>
        <fullName evidence="2">histidine kinase</fullName>
        <ecNumber evidence="2">2.7.13.3</ecNumber>
    </recommendedName>
</protein>
<dbReference type="Proteomes" id="UP000759298">
    <property type="component" value="Unassembled WGS sequence"/>
</dbReference>
<dbReference type="Pfam" id="PF00512">
    <property type="entry name" value="HisKA"/>
    <property type="match status" value="1"/>
</dbReference>
<dbReference type="CDD" id="cd00082">
    <property type="entry name" value="HisKA"/>
    <property type="match status" value="1"/>
</dbReference>
<dbReference type="PANTHER" id="PTHR45453:SF1">
    <property type="entry name" value="PHOSPHATE REGULON SENSOR PROTEIN PHOR"/>
    <property type="match status" value="1"/>
</dbReference>
<dbReference type="GO" id="GO:0016301">
    <property type="term" value="F:kinase activity"/>
    <property type="evidence" value="ECO:0007669"/>
    <property type="project" value="UniProtKB-KW"/>
</dbReference>
<keyword evidence="5 9" id="KW-0418">Kinase</keyword>
<keyword evidence="6" id="KW-0902">Two-component regulatory system</keyword>
<dbReference type="InterPro" id="IPR050351">
    <property type="entry name" value="BphY/WalK/GraS-like"/>
</dbReference>
<dbReference type="SUPFAM" id="SSF55874">
    <property type="entry name" value="ATPase domain of HSP90 chaperone/DNA topoisomerase II/histidine kinase"/>
    <property type="match status" value="1"/>
</dbReference>
<evidence type="ECO:0000256" key="2">
    <source>
        <dbReference type="ARBA" id="ARBA00012438"/>
    </source>
</evidence>
<dbReference type="InterPro" id="IPR036097">
    <property type="entry name" value="HisK_dim/P_sf"/>
</dbReference>
<proteinExistence type="predicted"/>
<keyword evidence="7" id="KW-0472">Membrane</keyword>
<dbReference type="SMART" id="SM00388">
    <property type="entry name" value="HisKA"/>
    <property type="match status" value="1"/>
</dbReference>
<keyword evidence="7" id="KW-1133">Transmembrane helix</keyword>
<organism evidence="9 10">
    <name type="scientific">Alteriqipengyuania abyssalis</name>
    <dbReference type="NCBI Taxonomy" id="2860200"/>
    <lineage>
        <taxon>Bacteria</taxon>
        <taxon>Pseudomonadati</taxon>
        <taxon>Pseudomonadota</taxon>
        <taxon>Alphaproteobacteria</taxon>
        <taxon>Sphingomonadales</taxon>
        <taxon>Erythrobacteraceae</taxon>
        <taxon>Alteriqipengyuania</taxon>
    </lineage>
</organism>
<dbReference type="Gene3D" id="3.30.565.10">
    <property type="entry name" value="Histidine kinase-like ATPase, C-terminal domain"/>
    <property type="match status" value="1"/>
</dbReference>
<comment type="caution">
    <text evidence="9">The sequence shown here is derived from an EMBL/GenBank/DDBJ whole genome shotgun (WGS) entry which is preliminary data.</text>
</comment>
<keyword evidence="4" id="KW-0808">Transferase</keyword>
<dbReference type="EC" id="2.7.13.3" evidence="2"/>
<dbReference type="SMART" id="SM00387">
    <property type="entry name" value="HATPase_c"/>
    <property type="match status" value="1"/>
</dbReference>
<dbReference type="InterPro" id="IPR036890">
    <property type="entry name" value="HATPase_C_sf"/>
</dbReference>
<dbReference type="RefSeq" id="WP_222823704.1">
    <property type="nucleotide sequence ID" value="NZ_JAHWXP010000001.1"/>
</dbReference>
<dbReference type="Pfam" id="PF02518">
    <property type="entry name" value="HATPase_c"/>
    <property type="match status" value="1"/>
</dbReference>
<dbReference type="PROSITE" id="PS50109">
    <property type="entry name" value="HIS_KIN"/>
    <property type="match status" value="1"/>
</dbReference>
<dbReference type="Gene3D" id="1.10.287.130">
    <property type="match status" value="1"/>
</dbReference>
<keyword evidence="7" id="KW-0812">Transmembrane</keyword>